<evidence type="ECO:0000313" key="7">
    <source>
        <dbReference type="Proteomes" id="UP001265700"/>
    </source>
</evidence>
<evidence type="ECO:0000256" key="1">
    <source>
        <dbReference type="ARBA" id="ARBA00009437"/>
    </source>
</evidence>
<name>A0ABU1WR61_9BURK</name>
<proteinExistence type="inferred from homology"/>
<dbReference type="InterPro" id="IPR036388">
    <property type="entry name" value="WH-like_DNA-bd_sf"/>
</dbReference>
<dbReference type="PROSITE" id="PS50931">
    <property type="entry name" value="HTH_LYSR"/>
    <property type="match status" value="1"/>
</dbReference>
<evidence type="ECO:0000256" key="4">
    <source>
        <dbReference type="ARBA" id="ARBA00023163"/>
    </source>
</evidence>
<accession>A0ABU1WR61</accession>
<evidence type="ECO:0000256" key="2">
    <source>
        <dbReference type="ARBA" id="ARBA00023015"/>
    </source>
</evidence>
<dbReference type="SUPFAM" id="SSF53850">
    <property type="entry name" value="Periplasmic binding protein-like II"/>
    <property type="match status" value="1"/>
</dbReference>
<dbReference type="EMBL" id="JAVDWU010000008">
    <property type="protein sequence ID" value="MDR7151780.1"/>
    <property type="molecule type" value="Genomic_DNA"/>
</dbReference>
<evidence type="ECO:0000259" key="5">
    <source>
        <dbReference type="PROSITE" id="PS50931"/>
    </source>
</evidence>
<keyword evidence="4" id="KW-0804">Transcription</keyword>
<dbReference type="PANTHER" id="PTHR30419">
    <property type="entry name" value="HTH-TYPE TRANSCRIPTIONAL REGULATOR YBHD"/>
    <property type="match status" value="1"/>
</dbReference>
<dbReference type="InterPro" id="IPR005119">
    <property type="entry name" value="LysR_subst-bd"/>
</dbReference>
<keyword evidence="7" id="KW-1185">Reference proteome</keyword>
<sequence length="324" mass="35832">MKPRVRIPVLAQSSPKTARRSINQRVLQEVALQHFMEVVHAGSVTEAAARLDVAPSAVSRQIARLERELDTLLFDRRARGMVLNSAGELLAAHTRRAWQDIERVTDDILALRGLRRGQVRIAATEGFAHEFLPTLTAGFQAQRPGIVFQLDLCVHAEVTRRVREGEADIGVTVSLTSEKGLEVALRHPAPVLAVVAPRHPLAARRQVSLAQALAYPVALPAPASTLRQLLDISCSRQGLHCEPVFTSSHLYPLINYVSATQAVSFCGETALRQHLRNGEVCAIALRDREMNERHFEVQTLAGRHLPDAVQAFINHLREVLAKEM</sequence>
<dbReference type="Pfam" id="PF00126">
    <property type="entry name" value="HTH_1"/>
    <property type="match status" value="1"/>
</dbReference>
<dbReference type="Gene3D" id="1.10.10.10">
    <property type="entry name" value="Winged helix-like DNA-binding domain superfamily/Winged helix DNA-binding domain"/>
    <property type="match status" value="1"/>
</dbReference>
<dbReference type="InterPro" id="IPR036390">
    <property type="entry name" value="WH_DNA-bd_sf"/>
</dbReference>
<evidence type="ECO:0000313" key="6">
    <source>
        <dbReference type="EMBL" id="MDR7151780.1"/>
    </source>
</evidence>
<comment type="caution">
    <text evidence="6">The sequence shown here is derived from an EMBL/GenBank/DDBJ whole genome shotgun (WGS) entry which is preliminary data.</text>
</comment>
<dbReference type="Pfam" id="PF03466">
    <property type="entry name" value="LysR_substrate"/>
    <property type="match status" value="1"/>
</dbReference>
<dbReference type="RefSeq" id="WP_310319798.1">
    <property type="nucleotide sequence ID" value="NZ_JAVDWU010000008.1"/>
</dbReference>
<dbReference type="InterPro" id="IPR050950">
    <property type="entry name" value="HTH-type_LysR_regulators"/>
</dbReference>
<gene>
    <name evidence="6" type="ORF">J2W49_003756</name>
</gene>
<dbReference type="SUPFAM" id="SSF46785">
    <property type="entry name" value="Winged helix' DNA-binding domain"/>
    <property type="match status" value="1"/>
</dbReference>
<dbReference type="Gene3D" id="3.40.190.290">
    <property type="match status" value="1"/>
</dbReference>
<dbReference type="InterPro" id="IPR000847">
    <property type="entry name" value="LysR_HTH_N"/>
</dbReference>
<feature type="domain" description="HTH lysR-type" evidence="5">
    <location>
        <begin position="35"/>
        <end position="84"/>
    </location>
</feature>
<reference evidence="6 7" key="1">
    <citation type="submission" date="2023-07" db="EMBL/GenBank/DDBJ databases">
        <title>Sorghum-associated microbial communities from plants grown in Nebraska, USA.</title>
        <authorList>
            <person name="Schachtman D."/>
        </authorList>
    </citation>
    <scope>NUCLEOTIDE SEQUENCE [LARGE SCALE GENOMIC DNA]</scope>
    <source>
        <strain evidence="6 7">4249</strain>
    </source>
</reference>
<keyword evidence="2" id="KW-0805">Transcription regulation</keyword>
<comment type="similarity">
    <text evidence="1">Belongs to the LysR transcriptional regulatory family.</text>
</comment>
<dbReference type="Proteomes" id="UP001265700">
    <property type="component" value="Unassembled WGS sequence"/>
</dbReference>
<keyword evidence="3 6" id="KW-0238">DNA-binding</keyword>
<evidence type="ECO:0000256" key="3">
    <source>
        <dbReference type="ARBA" id="ARBA00023125"/>
    </source>
</evidence>
<organism evidence="6 7">
    <name type="scientific">Hydrogenophaga palleronii</name>
    <dbReference type="NCBI Taxonomy" id="65655"/>
    <lineage>
        <taxon>Bacteria</taxon>
        <taxon>Pseudomonadati</taxon>
        <taxon>Pseudomonadota</taxon>
        <taxon>Betaproteobacteria</taxon>
        <taxon>Burkholderiales</taxon>
        <taxon>Comamonadaceae</taxon>
        <taxon>Hydrogenophaga</taxon>
    </lineage>
</organism>
<dbReference type="GO" id="GO:0003677">
    <property type="term" value="F:DNA binding"/>
    <property type="evidence" value="ECO:0007669"/>
    <property type="project" value="UniProtKB-KW"/>
</dbReference>
<protein>
    <submittedName>
        <fullName evidence="6">DNA-binding transcriptional LysR family regulator</fullName>
    </submittedName>
</protein>